<evidence type="ECO:0000313" key="1">
    <source>
        <dbReference type="EMBL" id="KAL1378151.1"/>
    </source>
</evidence>
<dbReference type="SUPFAM" id="SSF50370">
    <property type="entry name" value="Ricin B-like lectins"/>
    <property type="match status" value="1"/>
</dbReference>
<name>A0ABD1CP67_CULPP</name>
<sequence length="218" mass="25080">MKDVPPPFDYREVEIQRGVDAKQLYELSTEIGRPAITVQLSHSSVQQSSNMVFKRSVPLMAVATLLVLAVIPDIRAAVPTGCVEIESAHKNQYLALGGRYNENRRHVTVSNNRQQWNIVRDGDNYRIRPSRTANELYAAGYTYDSDRRHVFVWELSHPVIQGGWDIQELGNGRYLIRNTHENEFLYSADFPNRGSIFTWRGNINARDDTQFHWRLSSC</sequence>
<dbReference type="CDD" id="cd23667">
    <property type="entry name" value="beta-trefoil_Ricin_CqDVP-like"/>
    <property type="match status" value="1"/>
</dbReference>
<dbReference type="AlphaFoldDB" id="A0ABD1CP67"/>
<dbReference type="InterPro" id="IPR035992">
    <property type="entry name" value="Ricin_B-like_lectins"/>
</dbReference>
<gene>
    <name evidence="1" type="ORF">pipiens_015778</name>
</gene>
<dbReference type="Proteomes" id="UP001562425">
    <property type="component" value="Unassembled WGS sequence"/>
</dbReference>
<comment type="caution">
    <text evidence="1">The sequence shown here is derived from an EMBL/GenBank/DDBJ whole genome shotgun (WGS) entry which is preliminary data.</text>
</comment>
<evidence type="ECO:0000313" key="2">
    <source>
        <dbReference type="Proteomes" id="UP001562425"/>
    </source>
</evidence>
<proteinExistence type="predicted"/>
<dbReference type="Gene3D" id="2.80.10.50">
    <property type="match status" value="1"/>
</dbReference>
<protein>
    <recommendedName>
        <fullName evidence="3">16 kDa salivary peptide</fullName>
    </recommendedName>
</protein>
<dbReference type="EMBL" id="JBEHCU010010481">
    <property type="protein sequence ID" value="KAL1378151.1"/>
    <property type="molecule type" value="Genomic_DNA"/>
</dbReference>
<evidence type="ECO:0008006" key="3">
    <source>
        <dbReference type="Google" id="ProtNLM"/>
    </source>
</evidence>
<organism evidence="1 2">
    <name type="scientific">Culex pipiens pipiens</name>
    <name type="common">Northern house mosquito</name>
    <dbReference type="NCBI Taxonomy" id="38569"/>
    <lineage>
        <taxon>Eukaryota</taxon>
        <taxon>Metazoa</taxon>
        <taxon>Ecdysozoa</taxon>
        <taxon>Arthropoda</taxon>
        <taxon>Hexapoda</taxon>
        <taxon>Insecta</taxon>
        <taxon>Pterygota</taxon>
        <taxon>Neoptera</taxon>
        <taxon>Endopterygota</taxon>
        <taxon>Diptera</taxon>
        <taxon>Nematocera</taxon>
        <taxon>Culicoidea</taxon>
        <taxon>Culicidae</taxon>
        <taxon>Culicinae</taxon>
        <taxon>Culicini</taxon>
        <taxon>Culex</taxon>
        <taxon>Culex</taxon>
    </lineage>
</organism>
<keyword evidence="2" id="KW-1185">Reference proteome</keyword>
<accession>A0ABD1CP67</accession>
<reference evidence="1 2" key="1">
    <citation type="submission" date="2024-05" db="EMBL/GenBank/DDBJ databases">
        <title>Culex pipiens pipiens assembly and annotation.</title>
        <authorList>
            <person name="Alout H."/>
            <person name="Durand T."/>
        </authorList>
    </citation>
    <scope>NUCLEOTIDE SEQUENCE [LARGE SCALE GENOMIC DNA]</scope>
    <source>
        <strain evidence="1">HA-2024</strain>
        <tissue evidence="1">Whole body</tissue>
    </source>
</reference>